<dbReference type="InterPro" id="IPR036250">
    <property type="entry name" value="AcylCo_DH-like_C"/>
</dbReference>
<dbReference type="Gene3D" id="1.20.140.10">
    <property type="entry name" value="Butyryl-CoA Dehydrogenase, subunit A, domain 3"/>
    <property type="match status" value="1"/>
</dbReference>
<dbReference type="Pfam" id="PF00441">
    <property type="entry name" value="Acyl-CoA_dh_1"/>
    <property type="match status" value="1"/>
</dbReference>
<proteinExistence type="predicted"/>
<evidence type="ECO:0000259" key="3">
    <source>
        <dbReference type="Pfam" id="PF00441"/>
    </source>
</evidence>
<dbReference type="PANTHER" id="PTHR48083">
    <property type="entry name" value="MEDIUM-CHAIN SPECIFIC ACYL-COA DEHYDROGENASE, MITOCHONDRIAL-RELATED"/>
    <property type="match status" value="1"/>
</dbReference>
<dbReference type="InterPro" id="IPR009075">
    <property type="entry name" value="AcylCo_DH/oxidase_C"/>
</dbReference>
<dbReference type="GO" id="GO:0005737">
    <property type="term" value="C:cytoplasm"/>
    <property type="evidence" value="ECO:0007669"/>
    <property type="project" value="TreeGrafter"/>
</dbReference>
<dbReference type="SUPFAM" id="SSF47203">
    <property type="entry name" value="Acyl-CoA dehydrogenase C-terminal domain-like"/>
    <property type="match status" value="1"/>
</dbReference>
<evidence type="ECO:0000313" key="4">
    <source>
        <dbReference type="EMBL" id="OUS41302.1"/>
    </source>
</evidence>
<name>A0A1Y5I276_OLEAN</name>
<organism evidence="4 5">
    <name type="scientific">Oleispira antarctica</name>
    <dbReference type="NCBI Taxonomy" id="188908"/>
    <lineage>
        <taxon>Bacteria</taxon>
        <taxon>Pseudomonadati</taxon>
        <taxon>Pseudomonadota</taxon>
        <taxon>Gammaproteobacteria</taxon>
        <taxon>Oceanospirillales</taxon>
        <taxon>Oceanospirillaceae</taxon>
        <taxon>Oleispira</taxon>
    </lineage>
</organism>
<dbReference type="AlphaFoldDB" id="A0A1Y5I276"/>
<dbReference type="PROSITE" id="PS00073">
    <property type="entry name" value="ACYL_COA_DH_2"/>
    <property type="match status" value="1"/>
</dbReference>
<evidence type="ECO:0000256" key="2">
    <source>
        <dbReference type="ARBA" id="ARBA00023002"/>
    </source>
</evidence>
<dbReference type="EMBL" id="MABE01000095">
    <property type="protein sequence ID" value="OUS41302.1"/>
    <property type="molecule type" value="Genomic_DNA"/>
</dbReference>
<evidence type="ECO:0000313" key="5">
    <source>
        <dbReference type="Proteomes" id="UP000227088"/>
    </source>
</evidence>
<accession>A0A1Y5I276</accession>
<dbReference type="InterPro" id="IPR050741">
    <property type="entry name" value="Acyl-CoA_dehydrogenase"/>
</dbReference>
<evidence type="ECO:0000256" key="1">
    <source>
        <dbReference type="ARBA" id="ARBA00022630"/>
    </source>
</evidence>
<dbReference type="GO" id="GO:0033539">
    <property type="term" value="P:fatty acid beta-oxidation using acyl-CoA dehydrogenase"/>
    <property type="evidence" value="ECO:0007669"/>
    <property type="project" value="TreeGrafter"/>
</dbReference>
<keyword evidence="2" id="KW-0560">Oxidoreductase</keyword>
<gene>
    <name evidence="4" type="ORF">A9R00_01635</name>
</gene>
<dbReference type="GO" id="GO:0050660">
    <property type="term" value="F:flavin adenine dinucleotide binding"/>
    <property type="evidence" value="ECO:0007669"/>
    <property type="project" value="TreeGrafter"/>
</dbReference>
<dbReference type="GO" id="GO:0003995">
    <property type="term" value="F:acyl-CoA dehydrogenase activity"/>
    <property type="evidence" value="ECO:0007669"/>
    <property type="project" value="InterPro"/>
</dbReference>
<comment type="caution">
    <text evidence="4">The sequence shown here is derived from an EMBL/GenBank/DDBJ whole genome shotgun (WGS) entry which is preliminary data.</text>
</comment>
<reference evidence="5" key="1">
    <citation type="journal article" date="2017" name="Proc. Natl. Acad. Sci. U.S.A.">
        <title>Simulation of Deepwater Horizon oil plume reveals substrate specialization within a complex community of hydrocarbon degraders.</title>
        <authorList>
            <person name="Hu P."/>
            <person name="Dubinsky E.A."/>
            <person name="Probst A.J."/>
            <person name="Wang J."/>
            <person name="Sieber C.M.K."/>
            <person name="Tom L.M."/>
            <person name="Gardinali P."/>
            <person name="Banfield J.F."/>
            <person name="Atlas R.M."/>
            <person name="Andersen G.L."/>
        </authorList>
    </citation>
    <scope>NUCLEOTIDE SEQUENCE [LARGE SCALE GENOMIC DNA]</scope>
</reference>
<sequence length="114" mass="12723">LIYNQAIHFKLAELQTEVEALRSLIYRATNLYIKGEDVTKLASMAKLKVGRLSRELHDACLQYWGGMGYTQENIAARGWLDGRLVSIAGGADEIMLNIICKYMDTLPAMAKSAK</sequence>
<protein>
    <submittedName>
        <fullName evidence="4">Acyl-CoA dehydrogenase</fullName>
    </submittedName>
</protein>
<dbReference type="PANTHER" id="PTHR48083:SF6">
    <property type="entry name" value="ACYL-COA DEHYDROGENASE 6"/>
    <property type="match status" value="1"/>
</dbReference>
<feature type="non-terminal residue" evidence="4">
    <location>
        <position position="1"/>
    </location>
</feature>
<dbReference type="Proteomes" id="UP000227088">
    <property type="component" value="Unassembled WGS sequence"/>
</dbReference>
<dbReference type="InterPro" id="IPR006089">
    <property type="entry name" value="Acyl-CoA_DH_CS"/>
</dbReference>
<keyword evidence="1" id="KW-0285">Flavoprotein</keyword>
<feature type="domain" description="Acyl-CoA dehydrogenase/oxidase C-terminal" evidence="3">
    <location>
        <begin position="1"/>
        <end position="101"/>
    </location>
</feature>